<feature type="transmembrane region" description="Helical" evidence="6">
    <location>
        <begin position="220"/>
        <end position="244"/>
    </location>
</feature>
<dbReference type="Pfam" id="PF03649">
    <property type="entry name" value="UPF0014"/>
    <property type="match status" value="1"/>
</dbReference>
<evidence type="ECO:0000313" key="7">
    <source>
        <dbReference type="EMBL" id="PJE78147.1"/>
    </source>
</evidence>
<feature type="transmembrane region" description="Helical" evidence="6">
    <location>
        <begin position="186"/>
        <end position="208"/>
    </location>
</feature>
<dbReference type="PANTHER" id="PTHR30028:SF0">
    <property type="entry name" value="PROTEIN ALUMINUM SENSITIVE 3"/>
    <property type="match status" value="1"/>
</dbReference>
<evidence type="ECO:0000256" key="1">
    <source>
        <dbReference type="ARBA" id="ARBA00004141"/>
    </source>
</evidence>
<proteinExistence type="inferred from homology"/>
<dbReference type="EMBL" id="NSIT01000250">
    <property type="protein sequence ID" value="PJE78147.1"/>
    <property type="molecule type" value="Genomic_DNA"/>
</dbReference>
<comment type="subcellular location">
    <subcellularLocation>
        <location evidence="1">Membrane</location>
        <topology evidence="1">Multi-pass membrane protein</topology>
    </subcellularLocation>
</comment>
<feature type="transmembrane region" description="Helical" evidence="6">
    <location>
        <begin position="38"/>
        <end position="59"/>
    </location>
</feature>
<protein>
    <submittedName>
        <fullName evidence="7">Putative iron export permease protein FetB</fullName>
    </submittedName>
</protein>
<feature type="transmembrane region" description="Helical" evidence="6">
    <location>
        <begin position="96"/>
        <end position="117"/>
    </location>
</feature>
<evidence type="ECO:0000256" key="5">
    <source>
        <dbReference type="ARBA" id="ARBA00023136"/>
    </source>
</evidence>
<keyword evidence="4 6" id="KW-1133">Transmembrane helix</keyword>
<evidence type="ECO:0000256" key="3">
    <source>
        <dbReference type="ARBA" id="ARBA00022692"/>
    </source>
</evidence>
<dbReference type="PANTHER" id="PTHR30028">
    <property type="entry name" value="UPF0014 INNER MEMBRANE PROTEIN YBBM-RELATED"/>
    <property type="match status" value="1"/>
</dbReference>
<sequence>MNTNNTLSLIQLLPLYGLLIIPVLLLCWLQLFHLLQDLLISVLRMTLQLGFIGLYLQFLFRYNNWLLNLAWLSIMITVANLHILKRSGLSRYKLLWITQISLFSSVGFVLLITLLLIQPEHWHDAQYLVPMAGMLLGNCLSGNIMAMERFYNAISHQKDRYMDKLLLGASLGEATRPFMCDALKAAISPTIATMSTLGIVTLPGMMTGQILGGANPMTAIAYQIVIMIGIVTSMFTSATLNIVLSLKTSFDGFGLIKPDILHRSI</sequence>
<name>A0A2H9T4L6_9ZZZZ</name>
<evidence type="ECO:0000256" key="2">
    <source>
        <dbReference type="ARBA" id="ARBA00005268"/>
    </source>
</evidence>
<dbReference type="GO" id="GO:0005886">
    <property type="term" value="C:plasma membrane"/>
    <property type="evidence" value="ECO:0007669"/>
    <property type="project" value="TreeGrafter"/>
</dbReference>
<keyword evidence="5 6" id="KW-0472">Membrane</keyword>
<organism evidence="7">
    <name type="scientific">invertebrate metagenome</name>
    <dbReference type="NCBI Taxonomy" id="1711999"/>
    <lineage>
        <taxon>unclassified sequences</taxon>
        <taxon>metagenomes</taxon>
        <taxon>organismal metagenomes</taxon>
    </lineage>
</organism>
<keyword evidence="3 6" id="KW-0812">Transmembrane</keyword>
<comment type="similarity">
    <text evidence="2">Belongs to the UPF0014 family.</text>
</comment>
<dbReference type="AlphaFoldDB" id="A0A2H9T4L6"/>
<evidence type="ECO:0000256" key="6">
    <source>
        <dbReference type="SAM" id="Phobius"/>
    </source>
</evidence>
<accession>A0A2H9T4L6</accession>
<gene>
    <name evidence="7" type="primary">fetB</name>
    <name evidence="7" type="ORF">CI610_02923</name>
</gene>
<feature type="transmembrane region" description="Helical" evidence="6">
    <location>
        <begin position="12"/>
        <end position="31"/>
    </location>
</feature>
<comment type="caution">
    <text evidence="7">The sequence shown here is derived from an EMBL/GenBank/DDBJ whole genome shotgun (WGS) entry which is preliminary data.</text>
</comment>
<reference evidence="7" key="1">
    <citation type="journal article" date="2017" name="Appl. Environ. Microbiol.">
        <title>Molecular characterization of an Endozoicomonas-like organism causing infection in king scallop Pecten maximus L.</title>
        <authorList>
            <person name="Cano I."/>
            <person name="van Aerle R."/>
            <person name="Ross S."/>
            <person name="Verner-Jeffreys D.W."/>
            <person name="Paley R.K."/>
            <person name="Rimmer G."/>
            <person name="Ryder D."/>
            <person name="Hooper P."/>
            <person name="Stone D."/>
            <person name="Feist S.W."/>
        </authorList>
    </citation>
    <scope>NUCLEOTIDE SEQUENCE</scope>
</reference>
<feature type="transmembrane region" description="Helical" evidence="6">
    <location>
        <begin position="65"/>
        <end position="84"/>
    </location>
</feature>
<evidence type="ECO:0000256" key="4">
    <source>
        <dbReference type="ARBA" id="ARBA00022989"/>
    </source>
</evidence>
<dbReference type="InterPro" id="IPR005226">
    <property type="entry name" value="UPF0014_fam"/>
</dbReference>